<comment type="caution">
    <text evidence="6">The sequence shown here is derived from an EMBL/GenBank/DDBJ whole genome shotgun (WGS) entry which is preliminary data.</text>
</comment>
<dbReference type="InterPro" id="IPR003484">
    <property type="entry name" value="NodA"/>
</dbReference>
<evidence type="ECO:0000256" key="1">
    <source>
        <dbReference type="ARBA" id="ARBA00010227"/>
    </source>
</evidence>
<organism evidence="6 7">
    <name type="scientific">Streptomyces ziwulingensis</name>
    <dbReference type="NCBI Taxonomy" id="1045501"/>
    <lineage>
        <taxon>Bacteria</taxon>
        <taxon>Bacillati</taxon>
        <taxon>Actinomycetota</taxon>
        <taxon>Actinomycetes</taxon>
        <taxon>Kitasatosporales</taxon>
        <taxon>Streptomycetaceae</taxon>
        <taxon>Streptomyces</taxon>
    </lineage>
</organism>
<dbReference type="EMBL" id="BAABIG010000007">
    <property type="protein sequence ID" value="GAA4785540.1"/>
    <property type="molecule type" value="Genomic_DNA"/>
</dbReference>
<reference evidence="7" key="1">
    <citation type="journal article" date="2019" name="Int. J. Syst. Evol. Microbiol.">
        <title>The Global Catalogue of Microorganisms (GCM) 10K type strain sequencing project: providing services to taxonomists for standard genome sequencing and annotation.</title>
        <authorList>
            <consortium name="The Broad Institute Genomics Platform"/>
            <consortium name="The Broad Institute Genome Sequencing Center for Infectious Disease"/>
            <person name="Wu L."/>
            <person name="Ma J."/>
        </authorList>
    </citation>
    <scope>NUCLEOTIDE SEQUENCE [LARGE SCALE GENOMIC DNA]</scope>
    <source>
        <strain evidence="7">JCM 18081</strain>
    </source>
</reference>
<dbReference type="InterPro" id="IPR000182">
    <property type="entry name" value="GNAT_dom"/>
</dbReference>
<dbReference type="InterPro" id="IPR020567">
    <property type="entry name" value="Nodulation_prot_NodA_CS"/>
</dbReference>
<feature type="domain" description="N-acetyltransferase" evidence="5">
    <location>
        <begin position="31"/>
        <end position="188"/>
    </location>
</feature>
<proteinExistence type="inferred from homology"/>
<name>A0ABP9AT12_9ACTN</name>
<evidence type="ECO:0000259" key="5">
    <source>
        <dbReference type="PROSITE" id="PS51186"/>
    </source>
</evidence>
<dbReference type="PROSITE" id="PS51186">
    <property type="entry name" value="GNAT"/>
    <property type="match status" value="1"/>
</dbReference>
<dbReference type="SUPFAM" id="SSF55729">
    <property type="entry name" value="Acyl-CoA N-acyltransferases (Nat)"/>
    <property type="match status" value="1"/>
</dbReference>
<accession>A0ABP9AT12</accession>
<keyword evidence="4" id="KW-0808">Transferase</keyword>
<comment type="similarity">
    <text evidence="1">Belongs to the NodA family.</text>
</comment>
<evidence type="ECO:0000256" key="2">
    <source>
        <dbReference type="ARBA" id="ARBA00014632"/>
    </source>
</evidence>
<evidence type="ECO:0000313" key="6">
    <source>
        <dbReference type="EMBL" id="GAA4785540.1"/>
    </source>
</evidence>
<evidence type="ECO:0000313" key="7">
    <source>
        <dbReference type="Proteomes" id="UP001501265"/>
    </source>
</evidence>
<gene>
    <name evidence="6" type="primary">nodA</name>
    <name evidence="6" type="ORF">GCM10023220_06570</name>
</gene>
<sequence length="208" mass="22507">MPIAAADRFLTQKGINVPHASVHGALVWERSPENDITAAGHRSLHRLLTESFPYTSEQFTGGRSWAGARPERRVTAWLDGRPVAHAGLLRRFLRIGSHEQLIGEVGLVAVAPALQGTGVGRSLAEHVRACLVGLGVPFGYLNCHDSVLGYYKAVGWQRLEGTRTRHCEPGDELTAVTTTAHPMILPLGPGGRKDWPAGSLIERDGTEL</sequence>
<dbReference type="PROSITE" id="PS01349">
    <property type="entry name" value="NODA"/>
    <property type="match status" value="1"/>
</dbReference>
<dbReference type="InterPro" id="IPR016181">
    <property type="entry name" value="Acyl_CoA_acyltransferase"/>
</dbReference>
<dbReference type="Pfam" id="PF02474">
    <property type="entry name" value="NodA"/>
    <property type="match status" value="1"/>
</dbReference>
<keyword evidence="3" id="KW-0963">Cytoplasm</keyword>
<keyword evidence="7" id="KW-1185">Reference proteome</keyword>
<dbReference type="CDD" id="cd04301">
    <property type="entry name" value="NAT_SF"/>
    <property type="match status" value="1"/>
</dbReference>
<dbReference type="Proteomes" id="UP001501265">
    <property type="component" value="Unassembled WGS sequence"/>
</dbReference>
<dbReference type="Gene3D" id="3.40.630.30">
    <property type="match status" value="1"/>
</dbReference>
<evidence type="ECO:0000256" key="3">
    <source>
        <dbReference type="ARBA" id="ARBA00022490"/>
    </source>
</evidence>
<protein>
    <recommendedName>
        <fullName evidence="2">Nodulation protein A</fullName>
    </recommendedName>
</protein>
<evidence type="ECO:0000256" key="4">
    <source>
        <dbReference type="ARBA" id="ARBA00022679"/>
    </source>
</evidence>